<evidence type="ECO:0000256" key="9">
    <source>
        <dbReference type="ARBA" id="ARBA00023242"/>
    </source>
</evidence>
<feature type="compositionally biased region" description="Low complexity" evidence="10">
    <location>
        <begin position="126"/>
        <end position="136"/>
    </location>
</feature>
<feature type="domain" description="HTH myb-type" evidence="13">
    <location>
        <begin position="162"/>
        <end position="216"/>
    </location>
</feature>
<dbReference type="PROSITE" id="PS51294">
    <property type="entry name" value="HTH_MYB"/>
    <property type="match status" value="1"/>
</dbReference>
<dbReference type="FunFam" id="1.10.10.60:FF:000151">
    <property type="entry name" value="histone H2A deubiquitinase MYSM1 isoform X2"/>
    <property type="match status" value="1"/>
</dbReference>
<evidence type="ECO:0000256" key="10">
    <source>
        <dbReference type="SAM" id="MobiDB-lite"/>
    </source>
</evidence>
<dbReference type="PROSITE" id="PS51293">
    <property type="entry name" value="SANT"/>
    <property type="match status" value="1"/>
</dbReference>
<dbReference type="NCBIfam" id="TIGR01557">
    <property type="entry name" value="myb_SHAQKYF"/>
    <property type="match status" value="1"/>
</dbReference>
<dbReference type="PANTHER" id="PTHR12802">
    <property type="entry name" value="SWI/SNF COMPLEX-RELATED"/>
    <property type="match status" value="1"/>
</dbReference>
<protein>
    <recommendedName>
        <fullName evidence="15">HTH myb-type domain-containing protein</fullName>
    </recommendedName>
</protein>
<evidence type="ECO:0000313" key="14">
    <source>
        <dbReference type="EMBL" id="CAD9290571.1"/>
    </source>
</evidence>
<proteinExistence type="predicted"/>
<dbReference type="GO" id="GO:0008237">
    <property type="term" value="F:metallopeptidase activity"/>
    <property type="evidence" value="ECO:0007669"/>
    <property type="project" value="UniProtKB-KW"/>
</dbReference>
<evidence type="ECO:0000256" key="8">
    <source>
        <dbReference type="ARBA" id="ARBA00023163"/>
    </source>
</evidence>
<evidence type="ECO:0008006" key="15">
    <source>
        <dbReference type="Google" id="ProtNLM"/>
    </source>
</evidence>
<dbReference type="PROSITE" id="PS50090">
    <property type="entry name" value="MYB_LIKE"/>
    <property type="match status" value="1"/>
</dbReference>
<dbReference type="Gene3D" id="1.10.10.60">
    <property type="entry name" value="Homeodomain-like"/>
    <property type="match status" value="1"/>
</dbReference>
<feature type="region of interest" description="Disordered" evidence="10">
    <location>
        <begin position="109"/>
        <end position="168"/>
    </location>
</feature>
<dbReference type="SMART" id="SM00717">
    <property type="entry name" value="SANT"/>
    <property type="match status" value="1"/>
</dbReference>
<dbReference type="InterPro" id="IPR009057">
    <property type="entry name" value="Homeodomain-like_sf"/>
</dbReference>
<sequence>MTVPTPANPTVKPQTLAPTVIIPIKPAAPVAVLPIATTLAKAPKTVVTAAPSPAPTALPKIVAVPAQPILAAPSIKPPEVVLPAPPAPSATTKATTTVVSTTVVSTAPVLRKPPAPTAPSVPPPSIQSSSVSSTVKSKAKKKKSHPTVTMATAATAQGAGGTQGENTGRWTADEHRLFLQGLEEHGKGWKKIASLIKSRTVVQIRTHAQKYFQKLAKARQNGEEGDVSMDARGGTASVALGLPVSTSASGKRRRQTTGTKRKAISSVVASVTREAKRQAQQPAGSILPPQQLPAVAPALAPFLMPQPSGTTTPTTLPSSAHSAITGPALEDSLFRFLTPAPVAPNDQVQVNDVARQAGANPITVPTDNPSAAPSISGEVSPTCVTDVAIFPSWTDAKDMPSWYAKGADVDVLLDAADGLDWLTDTGDLHETYEPPPGTVPAARPRDPISVDKQDGNEFMKANSATNLTTEALSGDSAVEVPPLPSLFSNSDPDLKKQKPVLSTSASGTGIDESLDVFDTPMEEHAFVSALLENNGESSNSLPNLQ</sequence>
<evidence type="ECO:0000256" key="3">
    <source>
        <dbReference type="ARBA" id="ARBA00022801"/>
    </source>
</evidence>
<evidence type="ECO:0000256" key="2">
    <source>
        <dbReference type="ARBA" id="ARBA00022723"/>
    </source>
</evidence>
<feature type="domain" description="SANT" evidence="12">
    <location>
        <begin position="165"/>
        <end position="208"/>
    </location>
</feature>
<keyword evidence="3" id="KW-0378">Hydrolase</keyword>
<dbReference type="GO" id="GO:0003677">
    <property type="term" value="F:DNA binding"/>
    <property type="evidence" value="ECO:0007669"/>
    <property type="project" value="UniProtKB-KW"/>
</dbReference>
<keyword evidence="4" id="KW-0862">Zinc</keyword>
<dbReference type="SUPFAM" id="SSF46689">
    <property type="entry name" value="Homeodomain-like"/>
    <property type="match status" value="1"/>
</dbReference>
<dbReference type="GO" id="GO:0046872">
    <property type="term" value="F:metal ion binding"/>
    <property type="evidence" value="ECO:0007669"/>
    <property type="project" value="UniProtKB-KW"/>
</dbReference>
<keyword evidence="8" id="KW-0804">Transcription</keyword>
<feature type="compositionally biased region" description="Pro residues" evidence="10">
    <location>
        <begin position="111"/>
        <end position="125"/>
    </location>
</feature>
<feature type="region of interest" description="Disordered" evidence="10">
    <location>
        <begin position="429"/>
        <end position="448"/>
    </location>
</feature>
<keyword evidence="7" id="KW-0238">DNA-binding</keyword>
<gene>
    <name evidence="14" type="ORF">GOCE00092_LOCUS16697</name>
</gene>
<organism evidence="14">
    <name type="scientific">Grammatophora oceanica</name>
    <dbReference type="NCBI Taxonomy" id="210454"/>
    <lineage>
        <taxon>Eukaryota</taxon>
        <taxon>Sar</taxon>
        <taxon>Stramenopiles</taxon>
        <taxon>Ochrophyta</taxon>
        <taxon>Bacillariophyta</taxon>
        <taxon>Fragilariophyceae</taxon>
        <taxon>Fragilariophycidae</taxon>
        <taxon>Rhabdonematales</taxon>
        <taxon>Grammatophoraceae</taxon>
        <taxon>Grammatophora</taxon>
    </lineage>
</organism>
<dbReference type="EMBL" id="HBGK01031953">
    <property type="protein sequence ID" value="CAD9290571.1"/>
    <property type="molecule type" value="Transcribed_RNA"/>
</dbReference>
<accession>A0A7S1V9A3</accession>
<evidence type="ECO:0000256" key="6">
    <source>
        <dbReference type="ARBA" id="ARBA00023049"/>
    </source>
</evidence>
<dbReference type="InterPro" id="IPR001005">
    <property type="entry name" value="SANT/Myb"/>
</dbReference>
<keyword evidence="2" id="KW-0479">Metal-binding</keyword>
<dbReference type="InterPro" id="IPR017930">
    <property type="entry name" value="Myb_dom"/>
</dbReference>
<keyword evidence="6" id="KW-0482">Metalloprotease</keyword>
<evidence type="ECO:0000259" key="13">
    <source>
        <dbReference type="PROSITE" id="PS51294"/>
    </source>
</evidence>
<evidence type="ECO:0000256" key="7">
    <source>
        <dbReference type="ARBA" id="ARBA00023125"/>
    </source>
</evidence>
<dbReference type="CDD" id="cd00167">
    <property type="entry name" value="SANT"/>
    <property type="match status" value="1"/>
</dbReference>
<dbReference type="AlphaFoldDB" id="A0A7S1V9A3"/>
<feature type="region of interest" description="Disordered" evidence="10">
    <location>
        <begin position="483"/>
        <end position="513"/>
    </location>
</feature>
<feature type="compositionally biased region" description="Low complexity" evidence="10">
    <location>
        <begin position="146"/>
        <end position="157"/>
    </location>
</feature>
<evidence type="ECO:0000259" key="11">
    <source>
        <dbReference type="PROSITE" id="PS50090"/>
    </source>
</evidence>
<dbReference type="Pfam" id="PF00249">
    <property type="entry name" value="Myb_DNA-binding"/>
    <property type="match status" value="1"/>
</dbReference>
<evidence type="ECO:0000256" key="1">
    <source>
        <dbReference type="ARBA" id="ARBA00022670"/>
    </source>
</evidence>
<feature type="compositionally biased region" description="Low complexity" evidence="10">
    <location>
        <begin position="287"/>
        <end position="321"/>
    </location>
</feature>
<keyword evidence="5" id="KW-0805">Transcription regulation</keyword>
<feature type="domain" description="Myb-like" evidence="11">
    <location>
        <begin position="162"/>
        <end position="212"/>
    </location>
</feature>
<reference evidence="14" key="1">
    <citation type="submission" date="2021-01" db="EMBL/GenBank/DDBJ databases">
        <authorList>
            <person name="Corre E."/>
            <person name="Pelletier E."/>
            <person name="Niang G."/>
            <person name="Scheremetjew M."/>
            <person name="Finn R."/>
            <person name="Kale V."/>
            <person name="Holt S."/>
            <person name="Cochrane G."/>
            <person name="Meng A."/>
            <person name="Brown T."/>
            <person name="Cohen L."/>
        </authorList>
    </citation>
    <scope>NUCLEOTIDE SEQUENCE</scope>
    <source>
        <strain evidence="14">CCMP 410</strain>
    </source>
</reference>
<dbReference type="GO" id="GO:0006508">
    <property type="term" value="P:proteolysis"/>
    <property type="evidence" value="ECO:0007669"/>
    <property type="project" value="UniProtKB-KW"/>
</dbReference>
<evidence type="ECO:0000256" key="4">
    <source>
        <dbReference type="ARBA" id="ARBA00022833"/>
    </source>
</evidence>
<dbReference type="PANTHER" id="PTHR12802:SF155">
    <property type="entry name" value="DEUBIQUITINASE MYSM1"/>
    <property type="match status" value="1"/>
</dbReference>
<evidence type="ECO:0000259" key="12">
    <source>
        <dbReference type="PROSITE" id="PS51293"/>
    </source>
</evidence>
<keyword evidence="9" id="KW-0539">Nucleus</keyword>
<dbReference type="InterPro" id="IPR006447">
    <property type="entry name" value="Myb_dom_plants"/>
</dbReference>
<keyword evidence="1" id="KW-0645">Protease</keyword>
<name>A0A7S1V9A3_9STRA</name>
<feature type="region of interest" description="Disordered" evidence="10">
    <location>
        <begin position="238"/>
        <end position="321"/>
    </location>
</feature>
<evidence type="ECO:0000256" key="5">
    <source>
        <dbReference type="ARBA" id="ARBA00023015"/>
    </source>
</evidence>
<dbReference type="InterPro" id="IPR017884">
    <property type="entry name" value="SANT_dom"/>
</dbReference>
<feature type="compositionally biased region" description="Basic residues" evidence="10">
    <location>
        <begin position="250"/>
        <end position="263"/>
    </location>
</feature>